<organism evidence="12">
    <name type="scientific">uncultured delta proteobacterium</name>
    <dbReference type="NCBI Taxonomy" id="34034"/>
    <lineage>
        <taxon>Bacteria</taxon>
        <taxon>Deltaproteobacteria</taxon>
        <taxon>environmental samples</taxon>
    </lineage>
</organism>
<keyword evidence="3" id="KW-0597">Phosphoprotein</keyword>
<dbReference type="PROSITE" id="PS00710">
    <property type="entry name" value="PGM_PMM"/>
    <property type="match status" value="1"/>
</dbReference>
<evidence type="ECO:0000259" key="8">
    <source>
        <dbReference type="Pfam" id="PF00408"/>
    </source>
</evidence>
<evidence type="ECO:0000256" key="6">
    <source>
        <dbReference type="ARBA" id="ARBA00023235"/>
    </source>
</evidence>
<feature type="domain" description="Alpha-D-phosphohexomutase alpha/beta/alpha" evidence="11">
    <location>
        <begin position="255"/>
        <end position="359"/>
    </location>
</feature>
<dbReference type="Gene3D" id="3.30.310.50">
    <property type="entry name" value="Alpha-D-phosphohexomutase, C-terminal domain"/>
    <property type="match status" value="1"/>
</dbReference>
<dbReference type="InterPro" id="IPR005846">
    <property type="entry name" value="A-D-PHexomutase_a/b/a-III"/>
</dbReference>
<dbReference type="InterPro" id="IPR016066">
    <property type="entry name" value="A-D-PHexomutase_CS"/>
</dbReference>
<proteinExistence type="inferred from homology"/>
<dbReference type="InterPro" id="IPR005843">
    <property type="entry name" value="A-D-PHexomutase_C"/>
</dbReference>
<dbReference type="SUPFAM" id="SSF55957">
    <property type="entry name" value="Phosphoglucomutase, C-terminal domain"/>
    <property type="match status" value="1"/>
</dbReference>
<evidence type="ECO:0000256" key="7">
    <source>
        <dbReference type="RuleBase" id="RU004326"/>
    </source>
</evidence>
<dbReference type="Gene3D" id="3.40.120.10">
    <property type="entry name" value="Alpha-D-Glucose-1,6-Bisphosphate, subunit A, domain 3"/>
    <property type="match status" value="3"/>
</dbReference>
<evidence type="ECO:0000256" key="5">
    <source>
        <dbReference type="ARBA" id="ARBA00022842"/>
    </source>
</evidence>
<dbReference type="PANTHER" id="PTHR43771:SF2">
    <property type="entry name" value="PHOSPHOMANNOMUTASE_PHOSPHOGLUCOMUTASE"/>
    <property type="match status" value="1"/>
</dbReference>
<feature type="domain" description="Alpha-D-phosphohexomutase alpha/beta/alpha" evidence="9">
    <location>
        <begin position="8"/>
        <end position="118"/>
    </location>
</feature>
<dbReference type="SUPFAM" id="SSF53738">
    <property type="entry name" value="Phosphoglucomutase, first 3 domains"/>
    <property type="match status" value="3"/>
</dbReference>
<comment type="similarity">
    <text evidence="2 7">Belongs to the phosphohexose mutase family.</text>
</comment>
<dbReference type="InterPro" id="IPR036900">
    <property type="entry name" value="A-D-PHexomutase_C_sf"/>
</dbReference>
<evidence type="ECO:0000256" key="4">
    <source>
        <dbReference type="ARBA" id="ARBA00022723"/>
    </source>
</evidence>
<evidence type="ECO:0000259" key="11">
    <source>
        <dbReference type="Pfam" id="PF02880"/>
    </source>
</evidence>
<dbReference type="GO" id="GO:0000287">
    <property type="term" value="F:magnesium ion binding"/>
    <property type="evidence" value="ECO:0007669"/>
    <property type="project" value="InterPro"/>
</dbReference>
<evidence type="ECO:0000313" key="12">
    <source>
        <dbReference type="EMBL" id="SBW05150.1"/>
    </source>
</evidence>
<dbReference type="AlphaFoldDB" id="A0A212K069"/>
<evidence type="ECO:0000256" key="1">
    <source>
        <dbReference type="ARBA" id="ARBA00001946"/>
    </source>
</evidence>
<evidence type="ECO:0000259" key="9">
    <source>
        <dbReference type="Pfam" id="PF02878"/>
    </source>
</evidence>
<comment type="cofactor">
    <cofactor evidence="1">
        <name>Mg(2+)</name>
        <dbReference type="ChEBI" id="CHEBI:18420"/>
    </cofactor>
</comment>
<keyword evidence="4 7" id="KW-0479">Metal-binding</keyword>
<evidence type="ECO:0000256" key="2">
    <source>
        <dbReference type="ARBA" id="ARBA00010231"/>
    </source>
</evidence>
<feature type="domain" description="Alpha-D-phosphohexomutase alpha/beta/alpha" evidence="10">
    <location>
        <begin position="157"/>
        <end position="250"/>
    </location>
</feature>
<dbReference type="InterPro" id="IPR005844">
    <property type="entry name" value="A-D-PHexomutase_a/b/a-I"/>
</dbReference>
<keyword evidence="6 12" id="KW-0413">Isomerase</keyword>
<dbReference type="GO" id="GO:0005975">
    <property type="term" value="P:carbohydrate metabolic process"/>
    <property type="evidence" value="ECO:0007669"/>
    <property type="project" value="InterPro"/>
</dbReference>
<dbReference type="EC" id="5.4.2.8" evidence="12"/>
<dbReference type="GO" id="GO:0004615">
    <property type="term" value="F:phosphomannomutase activity"/>
    <property type="evidence" value="ECO:0007669"/>
    <property type="project" value="UniProtKB-EC"/>
</dbReference>
<dbReference type="GO" id="GO:0004614">
    <property type="term" value="F:phosphoglucomutase activity"/>
    <property type="evidence" value="ECO:0007669"/>
    <property type="project" value="UniProtKB-EC"/>
</dbReference>
<dbReference type="CDD" id="cd03089">
    <property type="entry name" value="PMM_PGM"/>
    <property type="match status" value="1"/>
</dbReference>
<gene>
    <name evidence="12" type="primary">algC</name>
    <name evidence="12" type="ORF">KL86DPRO_20438</name>
</gene>
<sequence length="457" mass="49553">MRTVSSHVFRAYDIRGLVGVDFDAQWVHLLGRACGTVFKKQGRDVAVVGHDCRESSPEYAEALIRGITESGVSVISIGMVPTPFVYYAVKSYGTGAGVMVTASHNPSEYNGFKVWCGESTLYNDGIDELRRLMISGAFTSGAGGVESRSVFPAYLADVAGRVAVRRPLKVVVDGGNGAGGEFCADMLERLGAEVIRLFCEPDGSFPNHHPDPVVEKNMVQLQQRVLAEKADLGIGLDGDGDRIGAVDETGRLLFGDELLALYAREVLERKPGSVVLGDVKCSHRLFRDIAAHGGHGEMCATGHSFMKAKMREMGAELGGEMSGHMFFADRWYGFDDALYAAARLLELVAAAPVPLSKLLGWPQSFVTPELHMDCPDAVKGEVMAKALAYFRERYDILDTDGVRLVFSDGWGLVRASNTQPVLVLRFEAESAARLDAIRDIVERPIAAWIAEAEKGSS</sequence>
<dbReference type="Pfam" id="PF02880">
    <property type="entry name" value="PGM_PMM_III"/>
    <property type="match status" value="1"/>
</dbReference>
<accession>A0A212K069</accession>
<dbReference type="PRINTS" id="PR00509">
    <property type="entry name" value="PGMPMM"/>
</dbReference>
<evidence type="ECO:0000259" key="10">
    <source>
        <dbReference type="Pfam" id="PF02879"/>
    </source>
</evidence>
<keyword evidence="5 7" id="KW-0460">Magnesium</keyword>
<feature type="domain" description="Alpha-D-phosphohexomutase C-terminal" evidence="8">
    <location>
        <begin position="385"/>
        <end position="441"/>
    </location>
</feature>
<dbReference type="Pfam" id="PF00408">
    <property type="entry name" value="PGM_PMM_IV"/>
    <property type="match status" value="1"/>
</dbReference>
<dbReference type="PANTHER" id="PTHR43771">
    <property type="entry name" value="PHOSPHOMANNOMUTASE"/>
    <property type="match status" value="1"/>
</dbReference>
<dbReference type="EMBL" id="FLUQ01000002">
    <property type="protein sequence ID" value="SBW05150.1"/>
    <property type="molecule type" value="Genomic_DNA"/>
</dbReference>
<evidence type="ECO:0000256" key="3">
    <source>
        <dbReference type="ARBA" id="ARBA00022553"/>
    </source>
</evidence>
<reference evidence="12" key="1">
    <citation type="submission" date="2016-04" db="EMBL/GenBank/DDBJ databases">
        <authorList>
            <person name="Evans L.H."/>
            <person name="Alamgir A."/>
            <person name="Owens N."/>
            <person name="Weber N.D."/>
            <person name="Virtaneva K."/>
            <person name="Barbian K."/>
            <person name="Babar A."/>
            <person name="Rosenke K."/>
        </authorList>
    </citation>
    <scope>NUCLEOTIDE SEQUENCE</scope>
    <source>
        <strain evidence="12">86</strain>
    </source>
</reference>
<dbReference type="InterPro" id="IPR005841">
    <property type="entry name" value="Alpha-D-phosphohexomutase_SF"/>
</dbReference>
<dbReference type="Pfam" id="PF02878">
    <property type="entry name" value="PGM_PMM_I"/>
    <property type="match status" value="1"/>
</dbReference>
<name>A0A212K069_9DELT</name>
<dbReference type="InterPro" id="IPR016055">
    <property type="entry name" value="A-D-PHexomutase_a/b/a-I/II/III"/>
</dbReference>
<dbReference type="InterPro" id="IPR005845">
    <property type="entry name" value="A-D-PHexomutase_a/b/a-II"/>
</dbReference>
<dbReference type="Pfam" id="PF02879">
    <property type="entry name" value="PGM_PMM_II"/>
    <property type="match status" value="1"/>
</dbReference>
<protein>
    <submittedName>
        <fullName evidence="12">Phosphomannomutase/phosphoglucomutase</fullName>
        <ecNumber evidence="12">5.4.2.2</ecNumber>
        <ecNumber evidence="12">5.4.2.8</ecNumber>
    </submittedName>
</protein>
<dbReference type="EC" id="5.4.2.2" evidence="12"/>